<dbReference type="EMBL" id="JANBUP010002742">
    <property type="protein sequence ID" value="KAJ2799140.1"/>
    <property type="molecule type" value="Genomic_DNA"/>
</dbReference>
<gene>
    <name evidence="1" type="ORF">H4S07_005522</name>
</gene>
<name>A0ACC1L1M7_9FUNG</name>
<keyword evidence="2" id="KW-1185">Reference proteome</keyword>
<sequence length="190" mass="20777">MVLLCAGQIISDYQHSVHLIFNALCCMAWVGLQPKCCSEMLACLNLALNTLLCHDVNGAMHSDSHLNVVMGFVQGDIIWYDTVSGKYVQLNKNSGYSPTVICMQWLPSSATLFMAGTSDGCMMIIDCTKDDFCMLALAHSTCCMGLDGFEVAQALKPKSKPMAFWHLSNHPITYLAFAPDALHMAIEGQS</sequence>
<protein>
    <submittedName>
        <fullName evidence="1">Uncharacterized protein</fullName>
    </submittedName>
</protein>
<reference evidence="1" key="1">
    <citation type="submission" date="2022-07" db="EMBL/GenBank/DDBJ databases">
        <title>Phylogenomic reconstructions and comparative analyses of Kickxellomycotina fungi.</title>
        <authorList>
            <person name="Reynolds N.K."/>
            <person name="Stajich J.E."/>
            <person name="Barry K."/>
            <person name="Grigoriev I.V."/>
            <person name="Crous P."/>
            <person name="Smith M.E."/>
        </authorList>
    </citation>
    <scope>NUCLEOTIDE SEQUENCE</scope>
    <source>
        <strain evidence="1">CBS 102833</strain>
    </source>
</reference>
<proteinExistence type="predicted"/>
<organism evidence="1 2">
    <name type="scientific">Coemansia furcata</name>
    <dbReference type="NCBI Taxonomy" id="417177"/>
    <lineage>
        <taxon>Eukaryota</taxon>
        <taxon>Fungi</taxon>
        <taxon>Fungi incertae sedis</taxon>
        <taxon>Zoopagomycota</taxon>
        <taxon>Kickxellomycotina</taxon>
        <taxon>Kickxellomycetes</taxon>
        <taxon>Kickxellales</taxon>
        <taxon>Kickxellaceae</taxon>
        <taxon>Coemansia</taxon>
    </lineage>
</organism>
<evidence type="ECO:0000313" key="1">
    <source>
        <dbReference type="EMBL" id="KAJ2799140.1"/>
    </source>
</evidence>
<accession>A0ACC1L1M7</accession>
<evidence type="ECO:0000313" key="2">
    <source>
        <dbReference type="Proteomes" id="UP001140096"/>
    </source>
</evidence>
<dbReference type="Proteomes" id="UP001140096">
    <property type="component" value="Unassembled WGS sequence"/>
</dbReference>
<comment type="caution">
    <text evidence="1">The sequence shown here is derived from an EMBL/GenBank/DDBJ whole genome shotgun (WGS) entry which is preliminary data.</text>
</comment>